<gene>
    <name evidence="2" type="ORF">DY130_06790</name>
</gene>
<name>A0A9Q8IMH9_9LACO</name>
<accession>A0A9Q8IMH9</accession>
<sequence>MNIKHYKSFYIGAIVGGIITITYALNKNRNYNIEKIIQTKVNNAKMTFNNNEIYGYWIMKKSNYWVGAINIKKDEQIIEHPFVINNKYQLSWQED</sequence>
<keyword evidence="1" id="KW-1133">Transmembrane helix</keyword>
<feature type="transmembrane region" description="Helical" evidence="1">
    <location>
        <begin position="6"/>
        <end position="25"/>
    </location>
</feature>
<proteinExistence type="predicted"/>
<dbReference type="Proteomes" id="UP000784700">
    <property type="component" value="Unassembled WGS sequence"/>
</dbReference>
<evidence type="ECO:0000313" key="2">
    <source>
        <dbReference type="EMBL" id="TPR42913.1"/>
    </source>
</evidence>
<keyword evidence="1" id="KW-0812">Transmembrane</keyword>
<reference evidence="2" key="1">
    <citation type="submission" date="2018-08" db="EMBL/GenBank/DDBJ databases">
        <title>Comparative genomics of wild bee and flower associated Lactobacillus reveals potential adaptation to the bee host.</title>
        <authorList>
            <person name="Vuong H.Q."/>
            <person name="Mcfrederick Q.S."/>
        </authorList>
    </citation>
    <scope>NUCLEOTIDE SEQUENCE</scope>
    <source>
        <strain evidence="2">HV_63</strain>
    </source>
</reference>
<keyword evidence="1" id="KW-0472">Membrane</keyword>
<dbReference type="GeneID" id="58107892"/>
<organism evidence="2 3">
    <name type="scientific">Apilactobacillus micheneri</name>
    <dbReference type="NCBI Taxonomy" id="1899430"/>
    <lineage>
        <taxon>Bacteria</taxon>
        <taxon>Bacillati</taxon>
        <taxon>Bacillota</taxon>
        <taxon>Bacilli</taxon>
        <taxon>Lactobacillales</taxon>
        <taxon>Lactobacillaceae</taxon>
        <taxon>Apilactobacillus</taxon>
    </lineage>
</organism>
<evidence type="ECO:0000313" key="3">
    <source>
        <dbReference type="Proteomes" id="UP000784700"/>
    </source>
</evidence>
<dbReference type="RefSeq" id="WP_108982888.1">
    <property type="nucleotide sequence ID" value="NZ_BAABXB010000208.1"/>
</dbReference>
<protein>
    <submittedName>
        <fullName evidence="2">Uncharacterized protein</fullName>
    </submittedName>
</protein>
<evidence type="ECO:0000256" key="1">
    <source>
        <dbReference type="SAM" id="Phobius"/>
    </source>
</evidence>
<dbReference type="EMBL" id="QUBG01000009">
    <property type="protein sequence ID" value="TPR42913.1"/>
    <property type="molecule type" value="Genomic_DNA"/>
</dbReference>
<comment type="caution">
    <text evidence="2">The sequence shown here is derived from an EMBL/GenBank/DDBJ whole genome shotgun (WGS) entry which is preliminary data.</text>
</comment>
<dbReference type="AlphaFoldDB" id="A0A9Q8IMH9"/>